<protein>
    <submittedName>
        <fullName evidence="1">Terminase large subunit</fullName>
    </submittedName>
</protein>
<reference evidence="1" key="1">
    <citation type="submission" date="2013-05" db="EMBL/GenBank/DDBJ databases">
        <authorList>
            <person name="Govender V.S."/>
            <person name="Mchunu L.V."/>
            <person name="Naicker R.N."/>
            <person name="Sha K.I."/>
            <person name="Zinyembe F."/>
            <person name="Pillay B."/>
            <person name="Larsen M.H."/>
            <person name="Rubin E.J."/>
            <person name="Kasprowicz V.O."/>
            <person name="Bishai W.R."/>
            <person name="Bowman C.A."/>
            <person name="Russell D.A."/>
            <person name="Jacobs-Sera D."/>
            <person name="Hendrix R.W."/>
            <person name="Hatfull G.F."/>
        </authorList>
    </citation>
    <scope>NUCLEOTIDE SEQUENCE</scope>
</reference>
<sequence length="554" mass="62279">MPWKPTVPGEIPTMGYIAIEWMKEYLAAPDCAEYEPFVPYLEQEDILLEWYALWPDGTRRFNRGVVGRSRGWGKSPFLAAISCLEALGPIKFDGWDANGQPVGRPWSTVRTPLVQITAVDEKQTANTWGPVLEMLREEAPIHSEYSVNPMETFVALPNRGRMECRTASSRSIKGARAHFAVLDQTEEWVPSNGGPRLARTMRVNAAKVGGTTLESPNAYTPGEGSVAEASAKFWDDIKRGRAKSEGLYYNHREAPPETDFDSDESLMAGLRVAYGDSSGHPDGCVIHDPPCPPGHVDLPRILETIHDPTQEEEDSRTDFLNQITESADAWISHLDIKATRDDEHRTLDPRDEIVLGFDGSRGRVKGKPDATALVGVRVSDGFTWECKVWEAKLNEKDWIPPVLEVDEEVDLWFERCKVIGFYADPSGWTEWVSKWEARYRRKLKVKATTNHPISLWPRGKTQSVYDAVKAAHDAIATREMVHDGSPNLCRHLINARKRDTPRGYLLYKAYPMSPDKIDAAYAFVLAWKARMDALSQGYGKTREEKAHSGKVLIS</sequence>
<gene>
    <name evidence="1" type="primary">5</name>
    <name evidence="1" type="ORF">PBI_MUDDY_5</name>
</gene>
<evidence type="ECO:0000313" key="2">
    <source>
        <dbReference type="Proteomes" id="UP000015553"/>
    </source>
</evidence>
<proteinExistence type="predicted"/>
<accession>A0ACD4QCB4</accession>
<dbReference type="Proteomes" id="UP000015553">
    <property type="component" value="Segment"/>
</dbReference>
<organism evidence="1 2">
    <name type="scientific">Mycobacterium phage Muddy</name>
    <dbReference type="NCBI Taxonomy" id="1340829"/>
    <lineage>
        <taxon>Viruses</taxon>
        <taxon>Duplodnaviria</taxon>
        <taxon>Heunggongvirae</taxon>
        <taxon>Uroviricota</taxon>
        <taxon>Caudoviricetes</taxon>
        <taxon>Mapvirus</taxon>
        <taxon>Mapvirus muddy</taxon>
    </lineage>
</organism>
<evidence type="ECO:0000313" key="1">
    <source>
        <dbReference type="EMBL" id="WEV84049.1"/>
    </source>
</evidence>
<dbReference type="EMBL" id="KF024728">
    <property type="protein sequence ID" value="WEV84049.1"/>
    <property type="molecule type" value="Genomic_DNA"/>
</dbReference>
<name>A0ACD4QCB4_9CAUD</name>
<keyword evidence="2" id="KW-1185">Reference proteome</keyword>